<dbReference type="EMBL" id="JAJOZR010000019">
    <property type="protein sequence ID" value="MCD7111744.1"/>
    <property type="molecule type" value="Genomic_DNA"/>
</dbReference>
<accession>A0A9X1T3A3</accession>
<protein>
    <submittedName>
        <fullName evidence="1">Uncharacterized protein</fullName>
    </submittedName>
</protein>
<dbReference type="RefSeq" id="WP_231816768.1">
    <property type="nucleotide sequence ID" value="NZ_JAJOZR010000019.1"/>
</dbReference>
<evidence type="ECO:0000313" key="2">
    <source>
        <dbReference type="Proteomes" id="UP001139089"/>
    </source>
</evidence>
<evidence type="ECO:0000313" key="1">
    <source>
        <dbReference type="EMBL" id="MCD7111744.1"/>
    </source>
</evidence>
<gene>
    <name evidence="1" type="ORF">LRX75_22200</name>
</gene>
<name>A0A9X1T3A3_9HYPH</name>
<dbReference type="AlphaFoldDB" id="A0A9X1T3A3"/>
<keyword evidence="2" id="KW-1185">Reference proteome</keyword>
<comment type="caution">
    <text evidence="1">The sequence shown here is derived from an EMBL/GenBank/DDBJ whole genome shotgun (WGS) entry which is preliminary data.</text>
</comment>
<reference evidence="1" key="1">
    <citation type="submission" date="2021-12" db="EMBL/GenBank/DDBJ databases">
        <authorList>
            <person name="Li Y."/>
        </authorList>
    </citation>
    <scope>NUCLEOTIDE SEQUENCE</scope>
    <source>
        <strain evidence="1">DKSPLA3</strain>
    </source>
</reference>
<sequence>MILFRPFGMSRGRISYTTSWDTIHKNARFCGAKCRNTFHKRKRLEEAKLRSSEFRTNVEAEPSVRISDASNILRHPALTIEAFDALFRPPRQPTLAETLAASFGGLRPFVAQGDLVRDLRIRFIQEGLSWTAAQTEAEQTVEEAIQIAGLERPRSTIAGGYRLDRERRAVR</sequence>
<proteinExistence type="predicted"/>
<organism evidence="1 2">
    <name type="scientific">Rhizobium quercicola</name>
    <dbReference type="NCBI Taxonomy" id="2901226"/>
    <lineage>
        <taxon>Bacteria</taxon>
        <taxon>Pseudomonadati</taxon>
        <taxon>Pseudomonadota</taxon>
        <taxon>Alphaproteobacteria</taxon>
        <taxon>Hyphomicrobiales</taxon>
        <taxon>Rhizobiaceae</taxon>
        <taxon>Rhizobium/Agrobacterium group</taxon>
        <taxon>Rhizobium</taxon>
    </lineage>
</organism>
<dbReference type="Proteomes" id="UP001139089">
    <property type="component" value="Unassembled WGS sequence"/>
</dbReference>